<evidence type="ECO:0000256" key="3">
    <source>
        <dbReference type="ARBA" id="ARBA00006347"/>
    </source>
</evidence>
<dbReference type="EMBL" id="JAFHKP010000036">
    <property type="protein sequence ID" value="KAG5466033.1"/>
    <property type="molecule type" value="Genomic_DNA"/>
</dbReference>
<feature type="domain" description="Thioredoxin" evidence="14">
    <location>
        <begin position="32"/>
        <end position="144"/>
    </location>
</feature>
<comment type="catalytic activity">
    <reaction evidence="1 13">
        <text>Catalyzes the rearrangement of -S-S- bonds in proteins.</text>
        <dbReference type="EC" id="5.3.4.1"/>
    </reaction>
</comment>
<dbReference type="GO" id="GO:0003756">
    <property type="term" value="F:protein disulfide isomerase activity"/>
    <property type="evidence" value="ECO:0007669"/>
    <property type="project" value="UniProtKB-EC"/>
</dbReference>
<dbReference type="Proteomes" id="UP000674179">
    <property type="component" value="Chromosome 36"/>
</dbReference>
<dbReference type="GO" id="GO:0006457">
    <property type="term" value="P:protein folding"/>
    <property type="evidence" value="ECO:0007669"/>
    <property type="project" value="TreeGrafter"/>
</dbReference>
<sequence>MSTQLPYPSYSCWYYFAEKEMKRVCFAFVLCALLLCVASAEVQVATQSNFDDVVSGNLTLVKFYAPWCGHCKTLAPEFVKAAEMLSGVATLAEVDCTKEEALAHKYEVKGFPTLIMFRGGERVKNYEGPRTAAGIAAFMKAQVGPAMKPIATSEDLEELKKEDSPLCVVKTASADSEMAAILTKVADTLRSEINFALVTDAAMSPEDAMESLTVYRKGTEREAYAGATPMTPDSVKSFLVTAMLDFFGELGHNSFKKYMEANKAKPLGWVFIDKETNPMLKESLLEVAKKYRSQVLLTHVDGDQHRTVAQHLGIPADAKFPAFVVDYEHVHHVMPTDVQVTDESIAEFLESYLKGKTKRTLMSEAIPAEETVNGLTTVVGNTFVKYTDGTQNVMLLFYAPWCGHCKKLHPDYEKVAKSLESENVIVAKIDATANDFDREKFQVTGFPTMFFIPAGKLPIMYEGGRTADAIEAFVKSHMTASAAPSGSGGASGEEGDL</sequence>
<dbReference type="CDD" id="cd02995">
    <property type="entry name" value="PDI_a_PDI_a'_C"/>
    <property type="match status" value="1"/>
</dbReference>
<keyword evidence="6" id="KW-0677">Repeat</keyword>
<dbReference type="GeneID" id="94168039"/>
<feature type="disulfide bond" description="Redox-active" evidence="11">
    <location>
        <begin position="402"/>
        <end position="405"/>
    </location>
</feature>
<keyword evidence="7" id="KW-0256">Endoplasmic reticulum</keyword>
<evidence type="ECO:0000256" key="13">
    <source>
        <dbReference type="RuleBase" id="RU361130"/>
    </source>
</evidence>
<evidence type="ECO:0000256" key="9">
    <source>
        <dbReference type="ARBA" id="ARBA00023235"/>
    </source>
</evidence>
<dbReference type="AlphaFoldDB" id="A0A836GXK0"/>
<dbReference type="InterPro" id="IPR005788">
    <property type="entry name" value="PDI_thioredoxin-like_dom"/>
</dbReference>
<evidence type="ECO:0000256" key="5">
    <source>
        <dbReference type="ARBA" id="ARBA00022729"/>
    </source>
</evidence>
<dbReference type="RefSeq" id="XP_067688632.1">
    <property type="nucleotide sequence ID" value="XM_067832529.1"/>
</dbReference>
<dbReference type="GO" id="GO:0005788">
    <property type="term" value="C:endoplasmic reticulum lumen"/>
    <property type="evidence" value="ECO:0007669"/>
    <property type="project" value="UniProtKB-SubCell"/>
</dbReference>
<dbReference type="PROSITE" id="PS51352">
    <property type="entry name" value="THIOREDOXIN_2"/>
    <property type="match status" value="2"/>
</dbReference>
<evidence type="ECO:0000256" key="11">
    <source>
        <dbReference type="PIRSR" id="PIRSR605792-51"/>
    </source>
</evidence>
<evidence type="ECO:0000256" key="6">
    <source>
        <dbReference type="ARBA" id="ARBA00022737"/>
    </source>
</evidence>
<evidence type="ECO:0000256" key="4">
    <source>
        <dbReference type="ARBA" id="ARBA00012723"/>
    </source>
</evidence>
<evidence type="ECO:0000256" key="2">
    <source>
        <dbReference type="ARBA" id="ARBA00004319"/>
    </source>
</evidence>
<evidence type="ECO:0000313" key="15">
    <source>
        <dbReference type="EMBL" id="KAG5466033.1"/>
    </source>
</evidence>
<feature type="domain" description="Thioredoxin" evidence="14">
    <location>
        <begin position="360"/>
        <end position="479"/>
    </location>
</feature>
<organism evidence="15 16">
    <name type="scientific">Leishmania enriettii</name>
    <dbReference type="NCBI Taxonomy" id="5663"/>
    <lineage>
        <taxon>Eukaryota</taxon>
        <taxon>Discoba</taxon>
        <taxon>Euglenozoa</taxon>
        <taxon>Kinetoplastea</taxon>
        <taxon>Metakinetoplastina</taxon>
        <taxon>Trypanosomatida</taxon>
        <taxon>Trypanosomatidae</taxon>
        <taxon>Leishmaniinae</taxon>
        <taxon>Leishmania</taxon>
    </lineage>
</organism>
<evidence type="ECO:0000259" key="14">
    <source>
        <dbReference type="PROSITE" id="PS51352"/>
    </source>
</evidence>
<keyword evidence="5" id="KW-0732">Signal</keyword>
<evidence type="ECO:0000256" key="8">
    <source>
        <dbReference type="ARBA" id="ARBA00023157"/>
    </source>
</evidence>
<evidence type="ECO:0000313" key="16">
    <source>
        <dbReference type="Proteomes" id="UP000674179"/>
    </source>
</evidence>
<dbReference type="CDD" id="cd02982">
    <property type="entry name" value="PDI_b'_family"/>
    <property type="match status" value="1"/>
</dbReference>
<dbReference type="Gene3D" id="3.40.30.10">
    <property type="entry name" value="Glutaredoxin"/>
    <property type="match status" value="4"/>
</dbReference>
<dbReference type="InterPro" id="IPR036249">
    <property type="entry name" value="Thioredoxin-like_sf"/>
</dbReference>
<evidence type="ECO:0000256" key="10">
    <source>
        <dbReference type="ARBA" id="ARBA00023284"/>
    </source>
</evidence>
<comment type="caution">
    <text evidence="15">The sequence shown here is derived from an EMBL/GenBank/DDBJ whole genome shotgun (WGS) entry which is preliminary data.</text>
</comment>
<dbReference type="Pfam" id="PF00085">
    <property type="entry name" value="Thioredoxin"/>
    <property type="match status" value="2"/>
</dbReference>
<dbReference type="KEGG" id="lenr:94168039"/>
<keyword evidence="9 13" id="KW-0413">Isomerase</keyword>
<dbReference type="PROSITE" id="PS00194">
    <property type="entry name" value="THIOREDOXIN_1"/>
    <property type="match status" value="2"/>
</dbReference>
<comment type="similarity">
    <text evidence="3 12">Belongs to the protein disulfide isomerase family.</text>
</comment>
<keyword evidence="16" id="KW-1185">Reference proteome</keyword>
<protein>
    <recommendedName>
        <fullName evidence="4 13">Protein disulfide-isomerase</fullName>
        <ecNumber evidence="4 13">5.3.4.1</ecNumber>
    </recommendedName>
</protein>
<dbReference type="NCBIfam" id="TIGR01130">
    <property type="entry name" value="ER_PDI_fam"/>
    <property type="match status" value="1"/>
</dbReference>
<dbReference type="EC" id="5.3.4.1" evidence="4 13"/>
<comment type="subcellular location">
    <subcellularLocation>
        <location evidence="2">Endoplasmic reticulum lumen</location>
    </subcellularLocation>
</comment>
<proteinExistence type="inferred from homology"/>
<feature type="disulfide bond" description="Redox-active" evidence="11">
    <location>
        <begin position="68"/>
        <end position="71"/>
    </location>
</feature>
<dbReference type="NCBIfam" id="TIGR01126">
    <property type="entry name" value="pdi_dom"/>
    <property type="match status" value="1"/>
</dbReference>
<dbReference type="PANTHER" id="PTHR18929">
    <property type="entry name" value="PROTEIN DISULFIDE ISOMERASE"/>
    <property type="match status" value="1"/>
</dbReference>
<evidence type="ECO:0000256" key="1">
    <source>
        <dbReference type="ARBA" id="ARBA00001182"/>
    </source>
</evidence>
<gene>
    <name evidence="15" type="ORF">CUR178_00750</name>
</gene>
<keyword evidence="10 11" id="KW-0676">Redox-active center</keyword>
<dbReference type="InterPro" id="IPR017937">
    <property type="entry name" value="Thioredoxin_CS"/>
</dbReference>
<evidence type="ECO:0000256" key="7">
    <source>
        <dbReference type="ARBA" id="ARBA00022824"/>
    </source>
</evidence>
<dbReference type="CDD" id="cd02961">
    <property type="entry name" value="PDI_a_family"/>
    <property type="match status" value="1"/>
</dbReference>
<name>A0A836GXK0_LEIEN</name>
<dbReference type="CDD" id="cd02981">
    <property type="entry name" value="PDI_b_family"/>
    <property type="match status" value="1"/>
</dbReference>
<dbReference type="SUPFAM" id="SSF52833">
    <property type="entry name" value="Thioredoxin-like"/>
    <property type="match status" value="4"/>
</dbReference>
<evidence type="ECO:0000256" key="12">
    <source>
        <dbReference type="RuleBase" id="RU004208"/>
    </source>
</evidence>
<accession>A0A836GXK0</accession>
<dbReference type="PRINTS" id="PR00421">
    <property type="entry name" value="THIOREDOXIN"/>
</dbReference>
<dbReference type="Pfam" id="PF13848">
    <property type="entry name" value="Thioredoxin_6"/>
    <property type="match status" value="1"/>
</dbReference>
<dbReference type="InterPro" id="IPR005792">
    <property type="entry name" value="Prot_disulphide_isomerase"/>
</dbReference>
<reference evidence="15 16" key="1">
    <citation type="submission" date="2021-02" db="EMBL/GenBank/DDBJ databases">
        <title>Leishmania (Mundinia) enrietti genome sequencing and assembly.</title>
        <authorList>
            <person name="Almutairi H."/>
            <person name="Gatherer D."/>
        </authorList>
    </citation>
    <scope>NUCLEOTIDE SEQUENCE [LARGE SCALE GENOMIC DNA]</scope>
    <source>
        <strain evidence="15">CUR178</strain>
    </source>
</reference>
<dbReference type="GO" id="GO:0034976">
    <property type="term" value="P:response to endoplasmic reticulum stress"/>
    <property type="evidence" value="ECO:0007669"/>
    <property type="project" value="TreeGrafter"/>
</dbReference>
<dbReference type="OrthoDB" id="427280at2759"/>
<dbReference type="PANTHER" id="PTHR18929:SF246">
    <property type="entry name" value="PROTEIN DISULFIDE ISOMERASE-LIKE 1-4"/>
    <property type="match status" value="1"/>
</dbReference>
<dbReference type="InterPro" id="IPR013766">
    <property type="entry name" value="Thioredoxin_domain"/>
</dbReference>
<keyword evidence="8 11" id="KW-1015">Disulfide bond</keyword>